<protein>
    <recommendedName>
        <fullName evidence="3">GxxExxY protein</fullName>
    </recommendedName>
</protein>
<dbReference type="Proteomes" id="UP000652231">
    <property type="component" value="Unassembled WGS sequence"/>
</dbReference>
<accession>A0A8J2Y6Z1</accession>
<proteinExistence type="predicted"/>
<organism evidence="1 2">
    <name type="scientific">Planktosalinus lacus</name>
    <dbReference type="NCBI Taxonomy" id="1526573"/>
    <lineage>
        <taxon>Bacteria</taxon>
        <taxon>Pseudomonadati</taxon>
        <taxon>Bacteroidota</taxon>
        <taxon>Flavobacteriia</taxon>
        <taxon>Flavobacteriales</taxon>
        <taxon>Flavobacteriaceae</taxon>
        <taxon>Planktosalinus</taxon>
    </lineage>
</organism>
<reference evidence="1" key="1">
    <citation type="journal article" date="2014" name="Int. J. Syst. Evol. Microbiol.">
        <title>Complete genome sequence of Corynebacterium casei LMG S-19264T (=DSM 44701T), isolated from a smear-ripened cheese.</title>
        <authorList>
            <consortium name="US DOE Joint Genome Institute (JGI-PGF)"/>
            <person name="Walter F."/>
            <person name="Albersmeier A."/>
            <person name="Kalinowski J."/>
            <person name="Ruckert C."/>
        </authorList>
    </citation>
    <scope>NUCLEOTIDE SEQUENCE</scope>
    <source>
        <strain evidence="1">CGMCC 1.12924</strain>
    </source>
</reference>
<name>A0A8J2Y6Z1_9FLAO</name>
<evidence type="ECO:0000313" key="1">
    <source>
        <dbReference type="EMBL" id="GGD84697.1"/>
    </source>
</evidence>
<dbReference type="NCBIfam" id="TIGR04256">
    <property type="entry name" value="GxxExxY"/>
    <property type="match status" value="1"/>
</dbReference>
<reference evidence="1" key="2">
    <citation type="submission" date="2020-09" db="EMBL/GenBank/DDBJ databases">
        <authorList>
            <person name="Sun Q."/>
            <person name="Zhou Y."/>
        </authorList>
    </citation>
    <scope>NUCLEOTIDE SEQUENCE</scope>
    <source>
        <strain evidence="1">CGMCC 1.12924</strain>
    </source>
</reference>
<gene>
    <name evidence="1" type="ORF">GCM10011312_05880</name>
</gene>
<dbReference type="AlphaFoldDB" id="A0A8J2Y6Z1"/>
<evidence type="ECO:0008006" key="3">
    <source>
        <dbReference type="Google" id="ProtNLM"/>
    </source>
</evidence>
<sequence>MNENELSYLVIGLALELHKNVGPGLLESAYENALAYEIRNKGLEVLQQVPMPFIYKEVKLKVGYRIDLLVENKLLIEVKSVDTLAPVHFSQLLTYLKLSDKKLGLLINFNSKLLKGNIHRIVNNLEE</sequence>
<evidence type="ECO:0000313" key="2">
    <source>
        <dbReference type="Proteomes" id="UP000652231"/>
    </source>
</evidence>
<dbReference type="RefSeq" id="WP_188439320.1">
    <property type="nucleotide sequence ID" value="NZ_BMGK01000002.1"/>
</dbReference>
<dbReference type="EMBL" id="BMGK01000002">
    <property type="protein sequence ID" value="GGD84697.1"/>
    <property type="molecule type" value="Genomic_DNA"/>
</dbReference>
<dbReference type="InterPro" id="IPR026350">
    <property type="entry name" value="GxxExxY"/>
</dbReference>
<comment type="caution">
    <text evidence="1">The sequence shown here is derived from an EMBL/GenBank/DDBJ whole genome shotgun (WGS) entry which is preliminary data.</text>
</comment>
<dbReference type="Pfam" id="PF13366">
    <property type="entry name" value="PDDEXK_3"/>
    <property type="match status" value="1"/>
</dbReference>
<keyword evidence="2" id="KW-1185">Reference proteome</keyword>